<feature type="transmembrane region" description="Helical" evidence="5">
    <location>
        <begin position="302"/>
        <end position="324"/>
    </location>
</feature>
<dbReference type="InterPro" id="IPR024371">
    <property type="entry name" value="AcetylCoA_trans_1-like"/>
</dbReference>
<feature type="transmembrane region" description="Helical" evidence="5">
    <location>
        <begin position="46"/>
        <end position="68"/>
    </location>
</feature>
<evidence type="ECO:0000313" key="7">
    <source>
        <dbReference type="Proteomes" id="UP001311799"/>
    </source>
</evidence>
<evidence type="ECO:0000256" key="5">
    <source>
        <dbReference type="SAM" id="Phobius"/>
    </source>
</evidence>
<evidence type="ECO:0000256" key="2">
    <source>
        <dbReference type="ARBA" id="ARBA00022692"/>
    </source>
</evidence>
<gene>
    <name evidence="6" type="ORF">RS030_138</name>
</gene>
<feature type="transmembrane region" description="Helical" evidence="5">
    <location>
        <begin position="117"/>
        <end position="139"/>
    </location>
</feature>
<dbReference type="SUPFAM" id="SSF103473">
    <property type="entry name" value="MFS general substrate transporter"/>
    <property type="match status" value="1"/>
</dbReference>
<dbReference type="GO" id="GO:0016020">
    <property type="term" value="C:membrane"/>
    <property type="evidence" value="ECO:0007669"/>
    <property type="project" value="UniProtKB-SubCell"/>
</dbReference>
<evidence type="ECO:0000313" key="6">
    <source>
        <dbReference type="EMBL" id="KAK6589621.1"/>
    </source>
</evidence>
<dbReference type="PANTHER" id="PTHR12778">
    <property type="entry name" value="SOLUTE CARRIER FAMILY 33 ACETYL-COA TRANSPORTER -RELATED"/>
    <property type="match status" value="1"/>
</dbReference>
<keyword evidence="4 5" id="KW-0472">Membrane</keyword>
<accession>A0AAV9Y3I9</accession>
<evidence type="ECO:0000256" key="3">
    <source>
        <dbReference type="ARBA" id="ARBA00022989"/>
    </source>
</evidence>
<feature type="transmembrane region" description="Helical" evidence="5">
    <location>
        <begin position="336"/>
        <end position="359"/>
    </location>
</feature>
<dbReference type="Proteomes" id="UP001311799">
    <property type="component" value="Unassembled WGS sequence"/>
</dbReference>
<dbReference type="EMBL" id="JAWDEY010000011">
    <property type="protein sequence ID" value="KAK6589621.1"/>
    <property type="molecule type" value="Genomic_DNA"/>
</dbReference>
<comment type="caution">
    <text evidence="6">The sequence shown here is derived from an EMBL/GenBank/DDBJ whole genome shotgun (WGS) entry which is preliminary data.</text>
</comment>
<evidence type="ECO:0000256" key="4">
    <source>
        <dbReference type="ARBA" id="ARBA00023136"/>
    </source>
</evidence>
<name>A0AAV9Y3I9_9CRYT</name>
<sequence length="534" mass="61870">MMELNEYFNIFYLFVLYTIQGLPMGISYSIPFILQGKITYSEQSMFGMVVLPFSIKLLWAPLVDSVYIEKFGRRKTWIVPTQITCGILMIIGSRSFLPKWLCEGMYSNLKPNVLLLTLYFSLLYFLMSTQDIAVDAWAINLLSHKNKGLASTCNIIGQSFGYITSYLCFLFLNDISICNKYVRPLLGLNIDDNKPMCEMSQFIYFWGIVILIFTLITALIKKEDNISINNLLAKKEDDYHVEEEEEVELSILQAYSLLHKIIQLKPVICLAALLSIVNIPFATTESAISFKLMEYGMKKSDIMLIGPILIPFSIITPFFMTQLIRNSNSPLKLMKYLLPLRLILSLIVCLFLIWSRVIYKPWIGDGNIENNNTYTPFLFYYMYLMISIISSIISNTQSLIFMTLFNMISDVRFAGTYLTLFNTINNLGHKWPGSLSIWLLDYMNIQYCADDQFNYDNFWSYCLLLIGNKCRVDSFFIQFLFSFIIGIFAVSFIFPFLIKKIDSYKLNEWIIKDLFSKNSGTELKFNVSNKKKSE</sequence>
<dbReference type="InterPro" id="IPR004752">
    <property type="entry name" value="AmpG_permease/AT-1"/>
</dbReference>
<feature type="transmembrane region" description="Helical" evidence="5">
    <location>
        <begin position="264"/>
        <end position="282"/>
    </location>
</feature>
<dbReference type="InterPro" id="IPR036259">
    <property type="entry name" value="MFS_trans_sf"/>
</dbReference>
<dbReference type="PANTHER" id="PTHR12778:SF9">
    <property type="entry name" value="ACETYL-COENZYME A TRANSPORTER 1"/>
    <property type="match status" value="1"/>
</dbReference>
<feature type="transmembrane region" description="Helical" evidence="5">
    <location>
        <begin position="202"/>
        <end position="220"/>
    </location>
</feature>
<reference evidence="6 7" key="1">
    <citation type="submission" date="2023-10" db="EMBL/GenBank/DDBJ databases">
        <title>Comparative genomics analysis reveals potential genetic determinants of host preference in Cryptosporidium xiaoi.</title>
        <authorList>
            <person name="Xiao L."/>
            <person name="Li J."/>
        </authorList>
    </citation>
    <scope>NUCLEOTIDE SEQUENCE [LARGE SCALE GENOMIC DNA]</scope>
    <source>
        <strain evidence="6 7">52996</strain>
    </source>
</reference>
<dbReference type="Gene3D" id="1.20.1250.20">
    <property type="entry name" value="MFS general substrate transporter like domains"/>
    <property type="match status" value="1"/>
</dbReference>
<organism evidence="6 7">
    <name type="scientific">Cryptosporidium xiaoi</name>
    <dbReference type="NCBI Taxonomy" id="659607"/>
    <lineage>
        <taxon>Eukaryota</taxon>
        <taxon>Sar</taxon>
        <taxon>Alveolata</taxon>
        <taxon>Apicomplexa</taxon>
        <taxon>Conoidasida</taxon>
        <taxon>Coccidia</taxon>
        <taxon>Eucoccidiorida</taxon>
        <taxon>Eimeriorina</taxon>
        <taxon>Cryptosporidiidae</taxon>
        <taxon>Cryptosporidium</taxon>
    </lineage>
</organism>
<feature type="transmembrane region" description="Helical" evidence="5">
    <location>
        <begin position="12"/>
        <end position="34"/>
    </location>
</feature>
<keyword evidence="7" id="KW-1185">Reference proteome</keyword>
<keyword evidence="3 5" id="KW-1133">Transmembrane helix</keyword>
<evidence type="ECO:0000256" key="1">
    <source>
        <dbReference type="ARBA" id="ARBA00004141"/>
    </source>
</evidence>
<evidence type="ECO:0008006" key="8">
    <source>
        <dbReference type="Google" id="ProtNLM"/>
    </source>
</evidence>
<feature type="transmembrane region" description="Helical" evidence="5">
    <location>
        <begin position="379"/>
        <end position="405"/>
    </location>
</feature>
<dbReference type="GO" id="GO:0008521">
    <property type="term" value="F:acetyl-CoA transmembrane transporter activity"/>
    <property type="evidence" value="ECO:0007669"/>
    <property type="project" value="InterPro"/>
</dbReference>
<dbReference type="GO" id="GO:0035348">
    <property type="term" value="P:acetyl-CoA transmembrane transport"/>
    <property type="evidence" value="ECO:0007669"/>
    <property type="project" value="InterPro"/>
</dbReference>
<feature type="transmembrane region" description="Helical" evidence="5">
    <location>
        <begin position="77"/>
        <end position="97"/>
    </location>
</feature>
<comment type="subcellular location">
    <subcellularLocation>
        <location evidence="1">Membrane</location>
        <topology evidence="1">Multi-pass membrane protein</topology>
    </subcellularLocation>
</comment>
<protein>
    <recommendedName>
        <fullName evidence="8">Acetyl-CoA transporter</fullName>
    </recommendedName>
</protein>
<dbReference type="Pfam" id="PF13000">
    <property type="entry name" value="Acatn"/>
    <property type="match status" value="1"/>
</dbReference>
<proteinExistence type="predicted"/>
<keyword evidence="2 5" id="KW-0812">Transmembrane</keyword>
<feature type="transmembrane region" description="Helical" evidence="5">
    <location>
        <begin position="475"/>
        <end position="498"/>
    </location>
</feature>
<dbReference type="AlphaFoldDB" id="A0AAV9Y3I9"/>